<evidence type="ECO:0000313" key="2">
    <source>
        <dbReference type="EMBL" id="GGL10909.1"/>
    </source>
</evidence>
<sequence>MTVEPPSENLPAVRATDSERDNAAALIQQAHADGRLDLTELDERLAAVYSSRTRPELEVVTADLSPVAHGGTADRLVLRSKGSKLARQGTWLVPPQIVVHSEHGRVVLDFGTAVLRTREILVEVDSKHGGVEFVVPQGWIIDLDDVVTEWGRIKNKAVPPVAGMPRLRVTGRIEHAGITVRHPRRRRWWWPFR</sequence>
<gene>
    <name evidence="2" type="ORF">GCM10011588_26790</name>
</gene>
<accession>A0A917RJ39</accession>
<name>A0A917RJ39_9NOCA</name>
<dbReference type="PANTHER" id="PTHR40763:SF5">
    <property type="entry name" value="MEMBRANE PROTEIN"/>
    <property type="match status" value="1"/>
</dbReference>
<dbReference type="RefSeq" id="WP_058853913.1">
    <property type="nucleotide sequence ID" value="NZ_BMMH01000004.1"/>
</dbReference>
<protein>
    <recommendedName>
        <fullName evidence="1">DUF1707 domain-containing protein</fullName>
    </recommendedName>
</protein>
<dbReference type="Proteomes" id="UP000638263">
    <property type="component" value="Unassembled WGS sequence"/>
</dbReference>
<comment type="caution">
    <text evidence="2">The sequence shown here is derived from an EMBL/GenBank/DDBJ whole genome shotgun (WGS) entry which is preliminary data.</text>
</comment>
<dbReference type="Pfam" id="PF08044">
    <property type="entry name" value="DUF1707"/>
    <property type="match status" value="1"/>
</dbReference>
<proteinExistence type="predicted"/>
<reference evidence="2" key="2">
    <citation type="submission" date="2020-09" db="EMBL/GenBank/DDBJ databases">
        <authorList>
            <person name="Sun Q."/>
            <person name="Zhou Y."/>
        </authorList>
    </citation>
    <scope>NUCLEOTIDE SEQUENCE</scope>
    <source>
        <strain evidence="2">CGMCC 4.3508</strain>
    </source>
</reference>
<dbReference type="PANTHER" id="PTHR40763">
    <property type="entry name" value="MEMBRANE PROTEIN-RELATED"/>
    <property type="match status" value="1"/>
</dbReference>
<reference evidence="2" key="1">
    <citation type="journal article" date="2014" name="Int. J. Syst. Evol. Microbiol.">
        <title>Complete genome sequence of Corynebacterium casei LMG S-19264T (=DSM 44701T), isolated from a smear-ripened cheese.</title>
        <authorList>
            <consortium name="US DOE Joint Genome Institute (JGI-PGF)"/>
            <person name="Walter F."/>
            <person name="Albersmeier A."/>
            <person name="Kalinowski J."/>
            <person name="Ruckert C."/>
        </authorList>
    </citation>
    <scope>NUCLEOTIDE SEQUENCE</scope>
    <source>
        <strain evidence="2">CGMCC 4.3508</strain>
    </source>
</reference>
<organism evidence="2 3">
    <name type="scientific">Nocardia jinanensis</name>
    <dbReference type="NCBI Taxonomy" id="382504"/>
    <lineage>
        <taxon>Bacteria</taxon>
        <taxon>Bacillati</taxon>
        <taxon>Actinomycetota</taxon>
        <taxon>Actinomycetes</taxon>
        <taxon>Mycobacteriales</taxon>
        <taxon>Nocardiaceae</taxon>
        <taxon>Nocardia</taxon>
    </lineage>
</organism>
<dbReference type="AlphaFoldDB" id="A0A917RJ39"/>
<feature type="domain" description="DUF1707" evidence="1">
    <location>
        <begin position="13"/>
        <end position="64"/>
    </location>
</feature>
<dbReference type="EMBL" id="BMMH01000004">
    <property type="protein sequence ID" value="GGL10909.1"/>
    <property type="molecule type" value="Genomic_DNA"/>
</dbReference>
<evidence type="ECO:0000313" key="3">
    <source>
        <dbReference type="Proteomes" id="UP000638263"/>
    </source>
</evidence>
<dbReference type="InterPro" id="IPR012551">
    <property type="entry name" value="DUF1707_SHOCT-like"/>
</dbReference>
<evidence type="ECO:0000259" key="1">
    <source>
        <dbReference type="Pfam" id="PF08044"/>
    </source>
</evidence>
<keyword evidence="3" id="KW-1185">Reference proteome</keyword>